<comment type="caution">
    <text evidence="2">The sequence shown here is derived from an EMBL/GenBank/DDBJ whole genome shotgun (WGS) entry which is preliminary data.</text>
</comment>
<dbReference type="AlphaFoldDB" id="A0A7J8IM57"/>
<name>A0A7J8IM57_ROUAE</name>
<dbReference type="EMBL" id="JACASE010000003">
    <property type="protein sequence ID" value="KAF6485229.1"/>
    <property type="molecule type" value="Genomic_DNA"/>
</dbReference>
<accession>A0A7J8IM57</accession>
<evidence type="ECO:0000313" key="2">
    <source>
        <dbReference type="EMBL" id="KAF6485229.1"/>
    </source>
</evidence>
<evidence type="ECO:0000313" key="3">
    <source>
        <dbReference type="Proteomes" id="UP000593571"/>
    </source>
</evidence>
<evidence type="ECO:0000256" key="1">
    <source>
        <dbReference type="SAM" id="MobiDB-lite"/>
    </source>
</evidence>
<reference evidence="2 3" key="1">
    <citation type="journal article" date="2020" name="Nature">
        <title>Six reference-quality genomes reveal evolution of bat adaptations.</title>
        <authorList>
            <person name="Jebb D."/>
            <person name="Huang Z."/>
            <person name="Pippel M."/>
            <person name="Hughes G.M."/>
            <person name="Lavrichenko K."/>
            <person name="Devanna P."/>
            <person name="Winkler S."/>
            <person name="Jermiin L.S."/>
            <person name="Skirmuntt E.C."/>
            <person name="Katzourakis A."/>
            <person name="Burkitt-Gray L."/>
            <person name="Ray D.A."/>
            <person name="Sullivan K.A.M."/>
            <person name="Roscito J.G."/>
            <person name="Kirilenko B.M."/>
            <person name="Davalos L.M."/>
            <person name="Corthals A.P."/>
            <person name="Power M.L."/>
            <person name="Jones G."/>
            <person name="Ransome R.D."/>
            <person name="Dechmann D.K.N."/>
            <person name="Locatelli A.G."/>
            <person name="Puechmaille S.J."/>
            <person name="Fedrigo O."/>
            <person name="Jarvis E.D."/>
            <person name="Hiller M."/>
            <person name="Vernes S.C."/>
            <person name="Myers E.W."/>
            <person name="Teeling E.C."/>
        </authorList>
    </citation>
    <scope>NUCLEOTIDE SEQUENCE [LARGE SCALE GENOMIC DNA]</scope>
    <source>
        <strain evidence="2">MRouAeg1</strain>
        <tissue evidence="2">Muscle</tissue>
    </source>
</reference>
<organism evidence="2 3">
    <name type="scientific">Rousettus aegyptiacus</name>
    <name type="common">Egyptian fruit bat</name>
    <name type="synonym">Pteropus aegyptiacus</name>
    <dbReference type="NCBI Taxonomy" id="9407"/>
    <lineage>
        <taxon>Eukaryota</taxon>
        <taxon>Metazoa</taxon>
        <taxon>Chordata</taxon>
        <taxon>Craniata</taxon>
        <taxon>Vertebrata</taxon>
        <taxon>Euteleostomi</taxon>
        <taxon>Mammalia</taxon>
        <taxon>Eutheria</taxon>
        <taxon>Laurasiatheria</taxon>
        <taxon>Chiroptera</taxon>
        <taxon>Yinpterochiroptera</taxon>
        <taxon>Pteropodoidea</taxon>
        <taxon>Pteropodidae</taxon>
        <taxon>Rousettinae</taxon>
        <taxon>Rousettus</taxon>
    </lineage>
</organism>
<dbReference type="Proteomes" id="UP000593571">
    <property type="component" value="Unassembled WGS sequence"/>
</dbReference>
<sequence>MTRFVCGRVRCVTRGPVSSSHLKTPPRPGALTCTIGTEVVFRRDTQDPVLTETERERAPRGPSVQGLRPSVARSRCWRRGLPPLDAHTDEKAPVALRERLGRKVRWRFPVTCRTLSHPVLEGGRPIPPLSQPEGILG</sequence>
<feature type="compositionally biased region" description="Basic and acidic residues" evidence="1">
    <location>
        <begin position="44"/>
        <end position="59"/>
    </location>
</feature>
<keyword evidence="3" id="KW-1185">Reference proteome</keyword>
<feature type="region of interest" description="Disordered" evidence="1">
    <location>
        <begin position="44"/>
        <end position="71"/>
    </location>
</feature>
<protein>
    <submittedName>
        <fullName evidence="2">Uncharacterized protein</fullName>
    </submittedName>
</protein>
<proteinExistence type="predicted"/>
<gene>
    <name evidence="2" type="ORF">HJG63_010486</name>
</gene>